<dbReference type="AlphaFoldDB" id="A0A917GRZ1"/>
<dbReference type="PANTHER" id="PTHR12147:SF26">
    <property type="entry name" value="PEPTIDASE M28 DOMAIN-CONTAINING PROTEIN"/>
    <property type="match status" value="1"/>
</dbReference>
<dbReference type="Pfam" id="PF02225">
    <property type="entry name" value="PA"/>
    <property type="match status" value="1"/>
</dbReference>
<evidence type="ECO:0000256" key="2">
    <source>
        <dbReference type="SAM" id="SignalP"/>
    </source>
</evidence>
<keyword evidence="5" id="KW-0031">Aminopeptidase</keyword>
<dbReference type="EMBL" id="BMEQ01000007">
    <property type="protein sequence ID" value="GGG55692.1"/>
    <property type="molecule type" value="Genomic_DNA"/>
</dbReference>
<dbReference type="InterPro" id="IPR046450">
    <property type="entry name" value="PA_dom_sf"/>
</dbReference>
<dbReference type="InterPro" id="IPR007484">
    <property type="entry name" value="Peptidase_M28"/>
</dbReference>
<keyword evidence="2" id="KW-0732">Signal</keyword>
<evidence type="ECO:0000256" key="1">
    <source>
        <dbReference type="SAM" id="MobiDB-lite"/>
    </source>
</evidence>
<gene>
    <name evidence="5" type="primary">lap</name>
    <name evidence="5" type="ORF">GCM10011374_18270</name>
</gene>
<comment type="caution">
    <text evidence="5">The sequence shown here is derived from an EMBL/GenBank/DDBJ whole genome shotgun (WGS) entry which is preliminary data.</text>
</comment>
<feature type="compositionally biased region" description="Basic and acidic residues" evidence="1">
    <location>
        <begin position="548"/>
        <end position="558"/>
    </location>
</feature>
<dbReference type="SUPFAM" id="SSF52025">
    <property type="entry name" value="PA domain"/>
    <property type="match status" value="1"/>
</dbReference>
<dbReference type="RefSeq" id="WP_229741694.1">
    <property type="nucleotide sequence ID" value="NZ_BMEQ01000007.1"/>
</dbReference>
<dbReference type="Pfam" id="PF04389">
    <property type="entry name" value="Peptidase_M28"/>
    <property type="match status" value="1"/>
</dbReference>
<feature type="compositionally biased region" description="Low complexity" evidence="1">
    <location>
        <begin position="527"/>
        <end position="536"/>
    </location>
</feature>
<protein>
    <submittedName>
        <fullName evidence="5">Aminopeptidase</fullName>
    </submittedName>
</protein>
<sequence length="558" mass="56676">MSQHQHHRQQRHHHQRRLTAVAALAGALTLTVPSAVAAPVTSPAAGPAPAAADAAAITEAVSAERVMSHLEVFQGIATANQGNRASGTPGYRASADYVVGRLRAAGYAPRVQKFTFPYFQEAAPTKVVVPGPEGAPRTLTPAEALIMEYSGSGSVTAPVQAVDTTGSREPSTSGCEAEDFAGFTAGSVALLQRGTCPFAQKVDNAEAAGASAVLIFNSGTEGNEGVVNGSLVTPEATTLPVVGLSYAAGTALLAGGTVTVTTQVISENRETYNVIAETASGDAGNTVVVGAHLDSVLEGPGINDNGSGSAGILTIAEAMAGTTTANKVRFTWWGAEESGLLGSKHYVADLKTTSPAALEDVALYLNFDMIGSPNYGRFVYDGDHSAFAPVKVPATPATPTTPGTPETTVTAPAGSGAIEAAFHQYFGSVGLASGETQFSGRSDYGPFIAEGIPAGGLFTGAEGRKTVEQAALFGGRAGIPYDLCYHQACDDISNVNSQGLDEMADAAAAVVVRFATSTHDVNGKGEPAAPQDPGATGQPGGQDQGQGLDHHAGDQPQG</sequence>
<feature type="region of interest" description="Disordered" evidence="1">
    <location>
        <begin position="519"/>
        <end position="558"/>
    </location>
</feature>
<dbReference type="Gene3D" id="3.40.630.10">
    <property type="entry name" value="Zn peptidases"/>
    <property type="match status" value="1"/>
</dbReference>
<dbReference type="Proteomes" id="UP000638848">
    <property type="component" value="Unassembled WGS sequence"/>
</dbReference>
<feature type="domain" description="PA" evidence="3">
    <location>
        <begin position="156"/>
        <end position="252"/>
    </location>
</feature>
<feature type="domain" description="Peptidase M28" evidence="4">
    <location>
        <begin position="273"/>
        <end position="510"/>
    </location>
</feature>
<dbReference type="InterPro" id="IPR045175">
    <property type="entry name" value="M28_fam"/>
</dbReference>
<keyword evidence="5" id="KW-0378">Hydrolase</keyword>
<dbReference type="PANTHER" id="PTHR12147">
    <property type="entry name" value="METALLOPEPTIDASE M28 FAMILY MEMBER"/>
    <property type="match status" value="1"/>
</dbReference>
<keyword evidence="5" id="KW-0645">Protease</keyword>
<accession>A0A917GRZ1</accession>
<name>A0A917GRZ1_9MICC</name>
<feature type="chain" id="PRO_5037663580" evidence="2">
    <location>
        <begin position="38"/>
        <end position="558"/>
    </location>
</feature>
<evidence type="ECO:0000259" key="3">
    <source>
        <dbReference type="Pfam" id="PF02225"/>
    </source>
</evidence>
<evidence type="ECO:0000313" key="6">
    <source>
        <dbReference type="Proteomes" id="UP000638848"/>
    </source>
</evidence>
<organism evidence="5 6">
    <name type="scientific">Kocuria dechangensis</name>
    <dbReference type="NCBI Taxonomy" id="1176249"/>
    <lineage>
        <taxon>Bacteria</taxon>
        <taxon>Bacillati</taxon>
        <taxon>Actinomycetota</taxon>
        <taxon>Actinomycetes</taxon>
        <taxon>Micrococcales</taxon>
        <taxon>Micrococcaceae</taxon>
        <taxon>Kocuria</taxon>
    </lineage>
</organism>
<dbReference type="SUPFAM" id="SSF53187">
    <property type="entry name" value="Zn-dependent exopeptidases"/>
    <property type="match status" value="1"/>
</dbReference>
<reference evidence="5" key="2">
    <citation type="submission" date="2020-09" db="EMBL/GenBank/DDBJ databases">
        <authorList>
            <person name="Sun Q."/>
            <person name="Zhou Y."/>
        </authorList>
    </citation>
    <scope>NUCLEOTIDE SEQUENCE</scope>
    <source>
        <strain evidence="5">CGMCC 1.12187</strain>
    </source>
</reference>
<evidence type="ECO:0000313" key="5">
    <source>
        <dbReference type="EMBL" id="GGG55692.1"/>
    </source>
</evidence>
<evidence type="ECO:0000259" key="4">
    <source>
        <dbReference type="Pfam" id="PF04389"/>
    </source>
</evidence>
<dbReference type="InterPro" id="IPR003137">
    <property type="entry name" value="PA_domain"/>
</dbReference>
<dbReference type="GO" id="GO:0008235">
    <property type="term" value="F:metalloexopeptidase activity"/>
    <property type="evidence" value="ECO:0007669"/>
    <property type="project" value="InterPro"/>
</dbReference>
<dbReference type="GO" id="GO:0004177">
    <property type="term" value="F:aminopeptidase activity"/>
    <property type="evidence" value="ECO:0007669"/>
    <property type="project" value="UniProtKB-KW"/>
</dbReference>
<feature type="signal peptide" evidence="2">
    <location>
        <begin position="1"/>
        <end position="37"/>
    </location>
</feature>
<reference evidence="5" key="1">
    <citation type="journal article" date="2014" name="Int. J. Syst. Evol. Microbiol.">
        <title>Complete genome sequence of Corynebacterium casei LMG S-19264T (=DSM 44701T), isolated from a smear-ripened cheese.</title>
        <authorList>
            <consortium name="US DOE Joint Genome Institute (JGI-PGF)"/>
            <person name="Walter F."/>
            <person name="Albersmeier A."/>
            <person name="Kalinowski J."/>
            <person name="Ruckert C."/>
        </authorList>
    </citation>
    <scope>NUCLEOTIDE SEQUENCE</scope>
    <source>
        <strain evidence="5">CGMCC 1.12187</strain>
    </source>
</reference>
<keyword evidence="6" id="KW-1185">Reference proteome</keyword>
<dbReference type="GO" id="GO:0006508">
    <property type="term" value="P:proteolysis"/>
    <property type="evidence" value="ECO:0007669"/>
    <property type="project" value="InterPro"/>
</dbReference>
<dbReference type="Gene3D" id="3.50.30.30">
    <property type="match status" value="1"/>
</dbReference>
<proteinExistence type="predicted"/>